<evidence type="ECO:0000313" key="2">
    <source>
        <dbReference type="EMBL" id="QFP96816.1"/>
    </source>
</evidence>
<feature type="transmembrane region" description="Helical" evidence="1">
    <location>
        <begin position="395"/>
        <end position="414"/>
    </location>
</feature>
<sequence length="441" mass="46892">MLLFGITAALCAGIAVLAVASPRIGLGAVFAAYILLPFTPVGRIGAGLHVATMLVLAMATVRLLVVPRNRTGRGQRQLYLPLNVHVLVLVFVVGASANQFLFGSAPLLAGAFLLNQIVAPYLFFLLCIDAGRDDPQFLPLATKAFVLTGAIQAGLAVLIANGLVAQPFATRFGANYWWEEVVANGRQLGTLDTPLNLGLFLAACVPLVLVFRRMPTRIVCLALLMTGLFFTQSRIGILAGVVGLVYLALFGLRGTASRLTLVAGTVLGYLTLSFTGALDAFFERVADDKGSSEARSSAWEYLLSRWHEFLVQGEGIFGSRTYLIEHGFSSSAESALFGYSMAFGLIFTLCYFAAMIWIIIEAVRFHGKVTAATLSAMIVLVSIQLYSSITTESSAAYILWTTLYFAIGSVTTIWPKVSPEAGITPQGAVAAGAGGATGRGR</sequence>
<keyword evidence="1" id="KW-0812">Transmembrane</keyword>
<keyword evidence="2" id="KW-0808">Transferase</keyword>
<proteinExistence type="predicted"/>
<evidence type="ECO:0000313" key="3">
    <source>
        <dbReference type="Proteomes" id="UP000325891"/>
    </source>
</evidence>
<feature type="transmembrane region" description="Helical" evidence="1">
    <location>
        <begin position="107"/>
        <end position="128"/>
    </location>
</feature>
<dbReference type="GeneID" id="77930825"/>
<keyword evidence="1" id="KW-0472">Membrane</keyword>
<accession>A0A5P8DCU5</accession>
<evidence type="ECO:0000256" key="1">
    <source>
        <dbReference type="SAM" id="Phobius"/>
    </source>
</evidence>
<feature type="transmembrane region" description="Helical" evidence="1">
    <location>
        <begin position="218"/>
        <end position="249"/>
    </location>
</feature>
<feature type="transmembrane region" description="Helical" evidence="1">
    <location>
        <begin position="194"/>
        <end position="211"/>
    </location>
</feature>
<name>A0A5P8DCU5_9CAUD</name>
<organism evidence="2 3">
    <name type="scientific">Gordonia phage Mcklovin</name>
    <dbReference type="NCBI Taxonomy" id="2652881"/>
    <lineage>
        <taxon>Viruses</taxon>
        <taxon>Duplodnaviria</taxon>
        <taxon>Heunggongvirae</taxon>
        <taxon>Uroviricota</taxon>
        <taxon>Caudoviricetes</taxon>
        <taxon>Howevirus</taxon>
        <taxon>Howevirus mcklovin</taxon>
    </lineage>
</organism>
<dbReference type="Proteomes" id="UP000325891">
    <property type="component" value="Segment"/>
</dbReference>
<keyword evidence="3" id="KW-1185">Reference proteome</keyword>
<feature type="transmembrane region" description="Helical" evidence="1">
    <location>
        <begin position="365"/>
        <end position="383"/>
    </location>
</feature>
<feature type="transmembrane region" description="Helical" evidence="1">
    <location>
        <begin position="78"/>
        <end position="101"/>
    </location>
</feature>
<dbReference type="EMBL" id="MN428055">
    <property type="protein sequence ID" value="QFP96816.1"/>
    <property type="molecule type" value="Genomic_DNA"/>
</dbReference>
<reference evidence="2 3" key="1">
    <citation type="submission" date="2019-09" db="EMBL/GenBank/DDBJ databases">
        <authorList>
            <person name="Silva M.P."/>
            <person name="Gonzalez K."/>
            <person name="Koka A.K."/>
            <person name="Cabrera L."/>
            <person name="Cambron D.A."/>
            <person name="Diaz-Ariza A.M."/>
            <person name="Escobar S.L."/>
            <person name="Gali A.E."/>
            <person name="Garcia A."/>
            <person name="Gonzalez K.S."/>
            <person name="Mejia V.A."/>
            <person name="Morales N.J."/>
            <person name="Puente P.E."/>
            <person name="Ramos S.M."/>
            <person name="Rivera A.M."/>
            <person name="Ruas A.M."/>
            <person name="Ruiz E.O."/>
            <person name="Rustin G.O."/>
            <person name="Santana P.N."/>
            <person name="Alonso A."/>
            <person name="Arias E."/>
            <person name="Boaretto D."/>
            <person name="Casey G.B."/>
            <person name="Fernandez S.D."/>
            <person name="Flores B.C."/>
            <person name="Gonzalez C.A."/>
            <person name="Hernandez L.A."/>
            <person name="Lormand T.I."/>
            <person name="Oro J.D."/>
            <person name="Pineiro L."/>
            <person name="Quintana A.E."/>
            <person name="Solorzano G.E."/>
            <person name="Waikel P.A."/>
            <person name="Dougan K.E."/>
            <person name="Rodriguez-Lanetty M."/>
            <person name="Ball S.L."/>
            <person name="Garlena R.A."/>
            <person name="Russell D.A."/>
            <person name="Pope W.H."/>
            <person name="Jacobs-Sera D."/>
            <person name="Hatfull G.F."/>
        </authorList>
    </citation>
    <scope>NUCLEOTIDE SEQUENCE [LARGE SCALE GENOMIC DNA]</scope>
</reference>
<feature type="transmembrane region" description="Helical" evidence="1">
    <location>
        <begin position="261"/>
        <end position="282"/>
    </location>
</feature>
<dbReference type="GO" id="GO:0016740">
    <property type="term" value="F:transferase activity"/>
    <property type="evidence" value="ECO:0007669"/>
    <property type="project" value="UniProtKB-KW"/>
</dbReference>
<dbReference type="RefSeq" id="YP_010654972.1">
    <property type="nucleotide sequence ID" value="NC_070818.1"/>
</dbReference>
<protein>
    <submittedName>
        <fullName evidence="2">Glycosyltransferase</fullName>
    </submittedName>
</protein>
<dbReference type="KEGG" id="vg:77930825"/>
<feature type="transmembrane region" description="Helical" evidence="1">
    <location>
        <begin position="140"/>
        <end position="164"/>
    </location>
</feature>
<feature type="transmembrane region" description="Helical" evidence="1">
    <location>
        <begin position="44"/>
        <end position="66"/>
    </location>
</feature>
<keyword evidence="1" id="KW-1133">Transmembrane helix</keyword>
<gene>
    <name evidence="2" type="primary">31</name>
    <name evidence="2" type="ORF">SEA_MCKLOVIN_31</name>
</gene>
<feature type="transmembrane region" description="Helical" evidence="1">
    <location>
        <begin position="336"/>
        <end position="359"/>
    </location>
</feature>